<evidence type="ECO:0000313" key="5">
    <source>
        <dbReference type="Proteomes" id="UP000069940"/>
    </source>
</evidence>
<proteinExistence type="predicted"/>
<dbReference type="SUPFAM" id="SSF50630">
    <property type="entry name" value="Acid proteases"/>
    <property type="match status" value="1"/>
</dbReference>
<accession>A0ABM1Z0Z2</accession>
<dbReference type="PANTHER" id="PTHR36943">
    <property type="entry name" value="CCHC-TYPE DOMAIN-CONTAINING PROTEIN"/>
    <property type="match status" value="1"/>
</dbReference>
<dbReference type="InterPro" id="IPR036875">
    <property type="entry name" value="Znf_CCHC_sf"/>
</dbReference>
<feature type="compositionally biased region" description="Pro residues" evidence="2">
    <location>
        <begin position="37"/>
        <end position="50"/>
    </location>
</feature>
<feature type="region of interest" description="Disordered" evidence="2">
    <location>
        <begin position="641"/>
        <end position="685"/>
    </location>
</feature>
<dbReference type="InterPro" id="IPR055510">
    <property type="entry name" value="DUF7083"/>
</dbReference>
<feature type="region of interest" description="Disordered" evidence="2">
    <location>
        <begin position="1"/>
        <end position="68"/>
    </location>
</feature>
<dbReference type="Gene3D" id="4.10.60.10">
    <property type="entry name" value="Zinc finger, CCHC-type"/>
    <property type="match status" value="1"/>
</dbReference>
<feature type="domain" description="Peptidase A2" evidence="3">
    <location>
        <begin position="430"/>
        <end position="506"/>
    </location>
</feature>
<reference evidence="5" key="1">
    <citation type="journal article" date="2015" name="Proc. Natl. Acad. Sci. U.S.A.">
        <title>Genome sequence of the Asian Tiger mosquito, Aedes albopictus, reveals insights into its biology, genetics, and evolution.</title>
        <authorList>
            <person name="Chen X.G."/>
            <person name="Jiang X."/>
            <person name="Gu J."/>
            <person name="Xu M."/>
            <person name="Wu Y."/>
            <person name="Deng Y."/>
            <person name="Zhang C."/>
            <person name="Bonizzoni M."/>
            <person name="Dermauw W."/>
            <person name="Vontas J."/>
            <person name="Armbruster P."/>
            <person name="Huang X."/>
            <person name="Yang Y."/>
            <person name="Zhang H."/>
            <person name="He W."/>
            <person name="Peng H."/>
            <person name="Liu Y."/>
            <person name="Wu K."/>
            <person name="Chen J."/>
            <person name="Lirakis M."/>
            <person name="Topalis P."/>
            <person name="Van Leeuwen T."/>
            <person name="Hall A.B."/>
            <person name="Jiang X."/>
            <person name="Thorpe C."/>
            <person name="Mueller R.L."/>
            <person name="Sun C."/>
            <person name="Waterhouse R.M."/>
            <person name="Yan G."/>
            <person name="Tu Z.J."/>
            <person name="Fang X."/>
            <person name="James A.A."/>
        </authorList>
    </citation>
    <scope>NUCLEOTIDE SEQUENCE [LARGE SCALE GENOMIC DNA]</scope>
    <source>
        <strain evidence="5">Foshan</strain>
    </source>
</reference>
<feature type="compositionally biased region" description="Polar residues" evidence="2">
    <location>
        <begin position="51"/>
        <end position="68"/>
    </location>
</feature>
<evidence type="ECO:0000313" key="4">
    <source>
        <dbReference type="EnsemblMetazoa" id="AALFPA23_013971.P20270"/>
    </source>
</evidence>
<keyword evidence="5" id="KW-1185">Reference proteome</keyword>
<feature type="region of interest" description="Disordered" evidence="2">
    <location>
        <begin position="314"/>
        <end position="350"/>
    </location>
</feature>
<evidence type="ECO:0000256" key="2">
    <source>
        <dbReference type="SAM" id="MobiDB-lite"/>
    </source>
</evidence>
<dbReference type="EnsemblMetazoa" id="AALFPA23_013971.R20270">
    <property type="protein sequence ID" value="AALFPA23_013971.P20270"/>
    <property type="gene ID" value="AALFPA23_013971"/>
</dbReference>
<dbReference type="Proteomes" id="UP000069940">
    <property type="component" value="Unassembled WGS sequence"/>
</dbReference>
<sequence length="732" mass="81229">MFSPPGGDRPGSVPPANGLQQHPAVPNHQPGVSFQPQQPPSVPVINPPPFLQTSGSQAGSYVPQQQQQNVSSVDPVTLQLFQQMQQQINLQFQQQQAFLTQQLDVFRTAMSAIQVSVPTNPEQILDSLASNIREFRYEPDQNVTFGGWFVRYEDLFAKDAVRLDDEAKVRLLLRKLGPSEHERYTSYILPKSPNAIRFDDTVSKLKSLFGTPESVISRRYRCLRVKKQATEDYKMFACRVNKLCVEFELGKLSEDQFKCLMFVCGLKAESDAEIRTRLLSRIEERDDVTLEQISDECQRLLNIKHDTTMIESASSSAAVQSLKKQDGKKNYRSERGSAEPRSSPQKGARPTTPCWNCGAMHYSRDCPFKNNRCKECGQIGHKDGYCSSAKKIKSPSKRYTGKPANIRSVQVKNIRKRRRFVKAEVNGRQVSLQLDTASDISIISEQTWQKIGQPASIPATVQAATASGKPLKLQFQCCCEIIIKGEKRTGQFYVVPQQLNLLGLDLIDAFNLGSMPMDQFCNQAQNTNHHQGARSFRKHINQLRCRAGATNTPKPRTIPSKAGKHQLPLDILLQACNLHQPSHAQSARHSPSRSPSLPTLASSVPMAQMPSTLAAPSVHSTPLQATPAQPSLVWVSPATTETRGSSSVSASTSKFPSSSATSFAETETAGSLPRHSLRQRRPPIRFDPYQLYKEGRCWEPLDQPSGQPIATTTNTAMLTGSSLTATRRCAKA</sequence>
<feature type="compositionally biased region" description="Basic and acidic residues" evidence="2">
    <location>
        <begin position="323"/>
        <end position="338"/>
    </location>
</feature>
<name>A0ABM1Z0Z2_AEDAL</name>
<feature type="region of interest" description="Disordered" evidence="2">
    <location>
        <begin position="580"/>
        <end position="602"/>
    </location>
</feature>
<reference evidence="4" key="2">
    <citation type="submission" date="2025-05" db="UniProtKB">
        <authorList>
            <consortium name="EnsemblMetazoa"/>
        </authorList>
    </citation>
    <scope>IDENTIFICATION</scope>
    <source>
        <strain evidence="4">Foshan</strain>
    </source>
</reference>
<evidence type="ECO:0000256" key="1">
    <source>
        <dbReference type="ARBA" id="ARBA00022801"/>
    </source>
</evidence>
<dbReference type="PANTHER" id="PTHR36943:SF1">
    <property type="entry name" value="CCHC-TYPE DOMAIN-CONTAINING PROTEIN"/>
    <property type="match status" value="1"/>
</dbReference>
<protein>
    <recommendedName>
        <fullName evidence="3">Peptidase A2 domain-containing protein</fullName>
    </recommendedName>
</protein>
<dbReference type="RefSeq" id="XP_062704898.1">
    <property type="nucleotide sequence ID" value="XM_062848914.1"/>
</dbReference>
<dbReference type="Pfam" id="PF13650">
    <property type="entry name" value="Asp_protease_2"/>
    <property type="match status" value="1"/>
</dbReference>
<dbReference type="InterPro" id="IPR021109">
    <property type="entry name" value="Peptidase_aspartic_dom_sf"/>
</dbReference>
<dbReference type="PROSITE" id="PS50175">
    <property type="entry name" value="ASP_PROT_RETROV"/>
    <property type="match status" value="1"/>
</dbReference>
<organism evidence="4 5">
    <name type="scientific">Aedes albopictus</name>
    <name type="common">Asian tiger mosquito</name>
    <name type="synonym">Stegomyia albopicta</name>
    <dbReference type="NCBI Taxonomy" id="7160"/>
    <lineage>
        <taxon>Eukaryota</taxon>
        <taxon>Metazoa</taxon>
        <taxon>Ecdysozoa</taxon>
        <taxon>Arthropoda</taxon>
        <taxon>Hexapoda</taxon>
        <taxon>Insecta</taxon>
        <taxon>Pterygota</taxon>
        <taxon>Neoptera</taxon>
        <taxon>Endopterygota</taxon>
        <taxon>Diptera</taxon>
        <taxon>Nematocera</taxon>
        <taxon>Culicoidea</taxon>
        <taxon>Culicidae</taxon>
        <taxon>Culicinae</taxon>
        <taxon>Aedini</taxon>
        <taxon>Aedes</taxon>
        <taxon>Stegomyia</taxon>
    </lineage>
</organism>
<feature type="compositionally biased region" description="Low complexity" evidence="2">
    <location>
        <begin position="645"/>
        <end position="671"/>
    </location>
</feature>
<evidence type="ECO:0000259" key="3">
    <source>
        <dbReference type="PROSITE" id="PS50175"/>
    </source>
</evidence>
<dbReference type="InterPro" id="IPR001995">
    <property type="entry name" value="Peptidase_A2_cat"/>
</dbReference>
<keyword evidence="1" id="KW-0378">Hydrolase</keyword>
<dbReference type="Gene3D" id="2.40.70.10">
    <property type="entry name" value="Acid Proteases"/>
    <property type="match status" value="1"/>
</dbReference>
<dbReference type="SUPFAM" id="SSF57756">
    <property type="entry name" value="Retrovirus zinc finger-like domains"/>
    <property type="match status" value="1"/>
</dbReference>
<dbReference type="Pfam" id="PF23309">
    <property type="entry name" value="DUF7083"/>
    <property type="match status" value="1"/>
</dbReference>
<dbReference type="GeneID" id="134287243"/>